<evidence type="ECO:0008006" key="3">
    <source>
        <dbReference type="Google" id="ProtNLM"/>
    </source>
</evidence>
<dbReference type="EMBL" id="JAYMGO010000014">
    <property type="protein sequence ID" value="KAL1262157.1"/>
    <property type="molecule type" value="Genomic_DNA"/>
</dbReference>
<organism evidence="1 2">
    <name type="scientific">Cirrhinus molitorella</name>
    <name type="common">mud carp</name>
    <dbReference type="NCBI Taxonomy" id="172907"/>
    <lineage>
        <taxon>Eukaryota</taxon>
        <taxon>Metazoa</taxon>
        <taxon>Chordata</taxon>
        <taxon>Craniata</taxon>
        <taxon>Vertebrata</taxon>
        <taxon>Euteleostomi</taxon>
        <taxon>Actinopterygii</taxon>
        <taxon>Neopterygii</taxon>
        <taxon>Teleostei</taxon>
        <taxon>Ostariophysi</taxon>
        <taxon>Cypriniformes</taxon>
        <taxon>Cyprinidae</taxon>
        <taxon>Labeoninae</taxon>
        <taxon>Labeonini</taxon>
        <taxon>Cirrhinus</taxon>
    </lineage>
</organism>
<evidence type="ECO:0000313" key="2">
    <source>
        <dbReference type="Proteomes" id="UP001558613"/>
    </source>
</evidence>
<protein>
    <recommendedName>
        <fullName evidence="3">Secreted protein</fullName>
    </recommendedName>
</protein>
<evidence type="ECO:0000313" key="1">
    <source>
        <dbReference type="EMBL" id="KAL1262157.1"/>
    </source>
</evidence>
<comment type="caution">
    <text evidence="1">The sequence shown here is derived from an EMBL/GenBank/DDBJ whole genome shotgun (WGS) entry which is preliminary data.</text>
</comment>
<keyword evidence="2" id="KW-1185">Reference proteome</keyword>
<dbReference type="Proteomes" id="UP001558613">
    <property type="component" value="Unassembled WGS sequence"/>
</dbReference>
<sequence length="145" mass="16169">MRLNPSRSPQIFLLIGVLINEAQFALRSSGNPPKMEAIHGNARTAVHTFALLLPSALPRLVFCLAAASKFASRFPIARFVVQLETPRSRWSLSEALSSKLRDRKLSVQRGNFCHQSARLTSASDRDVVIDKSLFRFALHLMSPEP</sequence>
<gene>
    <name evidence="1" type="ORF">QQF64_007422</name>
</gene>
<reference evidence="1 2" key="1">
    <citation type="submission" date="2023-09" db="EMBL/GenBank/DDBJ databases">
        <authorList>
            <person name="Wang M."/>
        </authorList>
    </citation>
    <scope>NUCLEOTIDE SEQUENCE [LARGE SCALE GENOMIC DNA]</scope>
    <source>
        <strain evidence="1">GT-2023</strain>
        <tissue evidence="1">Liver</tissue>
    </source>
</reference>
<proteinExistence type="predicted"/>
<accession>A0ABR3MAK1</accession>
<name>A0ABR3MAK1_9TELE</name>